<proteinExistence type="predicted"/>
<evidence type="ECO:0000313" key="2">
    <source>
        <dbReference type="Proteomes" id="UP000789920"/>
    </source>
</evidence>
<dbReference type="Proteomes" id="UP000789920">
    <property type="component" value="Unassembled WGS sequence"/>
</dbReference>
<name>A0ACA9SAM8_9GLOM</name>
<evidence type="ECO:0000313" key="1">
    <source>
        <dbReference type="EMBL" id="CAG8833615.1"/>
    </source>
</evidence>
<reference evidence="1" key="1">
    <citation type="submission" date="2021-06" db="EMBL/GenBank/DDBJ databases">
        <authorList>
            <person name="Kallberg Y."/>
            <person name="Tangrot J."/>
            <person name="Rosling A."/>
        </authorList>
    </citation>
    <scope>NUCLEOTIDE SEQUENCE</scope>
    <source>
        <strain evidence="1">MA461A</strain>
    </source>
</reference>
<protein>
    <submittedName>
        <fullName evidence="1">15773_t:CDS:1</fullName>
    </submittedName>
</protein>
<keyword evidence="2" id="KW-1185">Reference proteome</keyword>
<accession>A0ACA9SAM8</accession>
<gene>
    <name evidence="1" type="ORF">RPERSI_LOCUS28891</name>
</gene>
<sequence length="171" mass="19920">MNDNMELYDILLCIENIKYPHTSDHIRNTVISKITSIGLNDKVKIAVTNSSFNMVKAIREWEDVERVPCSAHTLQLYVTKALSSANQDLSNLNLSELTSDKETDETTIHIPLKILRTINECNTRWESNNEAKKDYKILKNRVLKYWEWDLLDHLIKLFQPIEEATEWLSGQ</sequence>
<feature type="non-terminal residue" evidence="1">
    <location>
        <position position="171"/>
    </location>
</feature>
<dbReference type="EMBL" id="CAJVQC010107026">
    <property type="protein sequence ID" value="CAG8833615.1"/>
    <property type="molecule type" value="Genomic_DNA"/>
</dbReference>
<organism evidence="1 2">
    <name type="scientific">Racocetra persica</name>
    <dbReference type="NCBI Taxonomy" id="160502"/>
    <lineage>
        <taxon>Eukaryota</taxon>
        <taxon>Fungi</taxon>
        <taxon>Fungi incertae sedis</taxon>
        <taxon>Mucoromycota</taxon>
        <taxon>Glomeromycotina</taxon>
        <taxon>Glomeromycetes</taxon>
        <taxon>Diversisporales</taxon>
        <taxon>Gigasporaceae</taxon>
        <taxon>Racocetra</taxon>
    </lineage>
</organism>
<comment type="caution">
    <text evidence="1">The sequence shown here is derived from an EMBL/GenBank/DDBJ whole genome shotgun (WGS) entry which is preliminary data.</text>
</comment>